<comment type="cofactor">
    <cofactor evidence="1">
        <name>Zn(2+)</name>
        <dbReference type="ChEBI" id="CHEBI:29105"/>
    </cofactor>
</comment>
<evidence type="ECO:0000256" key="9">
    <source>
        <dbReference type="ARBA" id="ARBA00022833"/>
    </source>
</evidence>
<name>A0A8B7N2Z7_HYAAZ</name>
<feature type="compositionally biased region" description="Low complexity" evidence="11">
    <location>
        <begin position="159"/>
        <end position="213"/>
    </location>
</feature>
<dbReference type="GeneID" id="108665544"/>
<keyword evidence="13" id="KW-1185">Reference proteome</keyword>
<dbReference type="GO" id="GO:0008270">
    <property type="term" value="F:zinc ion binding"/>
    <property type="evidence" value="ECO:0007669"/>
    <property type="project" value="InterPro"/>
</dbReference>
<gene>
    <name evidence="14" type="primary">LOC108665544</name>
</gene>
<comment type="pathway">
    <text evidence="3">Purine metabolism; guanine degradation; xanthine from guanine: step 1/1.</text>
</comment>
<evidence type="ECO:0000256" key="1">
    <source>
        <dbReference type="ARBA" id="ARBA00001947"/>
    </source>
</evidence>
<dbReference type="InterPro" id="IPR014311">
    <property type="entry name" value="Guanine_deaminase"/>
</dbReference>
<evidence type="ECO:0000256" key="5">
    <source>
        <dbReference type="ARBA" id="ARBA00012781"/>
    </source>
</evidence>
<accession>A0A8B7N2Z7</accession>
<evidence type="ECO:0000313" key="13">
    <source>
        <dbReference type="Proteomes" id="UP000694843"/>
    </source>
</evidence>
<evidence type="ECO:0000256" key="11">
    <source>
        <dbReference type="SAM" id="MobiDB-lite"/>
    </source>
</evidence>
<dbReference type="AlphaFoldDB" id="A0A8B7N2Z7"/>
<dbReference type="UniPathway" id="UPA00603">
    <property type="reaction ID" value="UER00660"/>
</dbReference>
<organism evidence="13 14">
    <name type="scientific">Hyalella azteca</name>
    <name type="common">Amphipod</name>
    <dbReference type="NCBI Taxonomy" id="294128"/>
    <lineage>
        <taxon>Eukaryota</taxon>
        <taxon>Metazoa</taxon>
        <taxon>Ecdysozoa</taxon>
        <taxon>Arthropoda</taxon>
        <taxon>Crustacea</taxon>
        <taxon>Multicrustacea</taxon>
        <taxon>Malacostraca</taxon>
        <taxon>Eumalacostraca</taxon>
        <taxon>Peracarida</taxon>
        <taxon>Amphipoda</taxon>
        <taxon>Senticaudata</taxon>
        <taxon>Talitrida</taxon>
        <taxon>Talitroidea</taxon>
        <taxon>Hyalellidae</taxon>
        <taxon>Hyalella</taxon>
    </lineage>
</organism>
<dbReference type="SUPFAM" id="SSF51556">
    <property type="entry name" value="Metallo-dependent hydrolases"/>
    <property type="match status" value="1"/>
</dbReference>
<dbReference type="FunFam" id="3.20.20.140:FF:000022">
    <property type="entry name" value="Guanine deaminase"/>
    <property type="match status" value="1"/>
</dbReference>
<feature type="region of interest" description="Disordered" evidence="11">
    <location>
        <begin position="143"/>
        <end position="219"/>
    </location>
</feature>
<dbReference type="PANTHER" id="PTHR11271:SF6">
    <property type="entry name" value="GUANINE DEAMINASE"/>
    <property type="match status" value="1"/>
</dbReference>
<protein>
    <recommendedName>
        <fullName evidence="6">Guanine deaminase</fullName>
        <ecNumber evidence="5">3.5.4.3</ecNumber>
    </recommendedName>
</protein>
<evidence type="ECO:0000256" key="8">
    <source>
        <dbReference type="ARBA" id="ARBA00022801"/>
    </source>
</evidence>
<dbReference type="KEGG" id="hazt:108665544"/>
<dbReference type="Gene3D" id="3.20.20.140">
    <property type="entry name" value="Metal-dependent hydrolases"/>
    <property type="match status" value="1"/>
</dbReference>
<dbReference type="PANTHER" id="PTHR11271">
    <property type="entry name" value="GUANINE DEAMINASE"/>
    <property type="match status" value="1"/>
</dbReference>
<dbReference type="Gene3D" id="2.30.40.10">
    <property type="entry name" value="Urease, subunit C, domain 1"/>
    <property type="match status" value="1"/>
</dbReference>
<dbReference type="InterPro" id="IPR006680">
    <property type="entry name" value="Amidohydro-rel"/>
</dbReference>
<evidence type="ECO:0000256" key="7">
    <source>
        <dbReference type="ARBA" id="ARBA00022723"/>
    </source>
</evidence>
<sequence>MSGGDESVSTSQSFTAFWMAGPGSPATPIVGNPVANPVTGSDLVALSAGLVSASTSIQQSDLTTMANAVPHDEFGAASGLTGSSLASATTLVTEADISDGHAGAISGQTLVTVVDSKDSLLSVGHHTQQIHVRLPDEHLHLRHQPAQHHHHQHLHHQQQQHLQQPQQQQQQHQQQQQQQQTHIQLHHTTQQQQQQQQAQQHDQQRHIQPQQQQPSGPETQAVDHKFFPIVNKTEILGEQSILFTATVVPSSIASPSATPAPAVKKKTKNDSKNVKVAQRRRLSASHREMIIDLVFNEKKTSREVARYMGLPQSTVMSVVQVFKKERRIHKKTATGRKRRLTTQQEYQLFEMSQERDNVSVDEIRSRFLQMHPHFEHISKTTIYRTLERGKKGLIGMKAPTNRFLEPIDRYLAPKKKIKTKANDGTSDDSAGAALNTATLTLPGGLCNGASTANGGSEVILSSTASNGVEAQELIEATVGILEDPMPLAGKEATRQRRSLSIAEREMIISLFFNEQRTIREVADFMHLAKSTVSSVVQVFRKEHRIQRKTSTGRKKKLSDVHEQRIMDILSEKEDMTIEETRSKFLLLNPEVPNISKSTIYRIMENCQNKMKARPDMEVFVGTLVHSTDADPLLVLHNSVLGVINGKIEFMENVEELEQLKAEYGFTEGNILFLNSNQFLMPGFVDTHMHAPQFPNNGLALDLPLLEWLQTYTFPTEANFSDTAFARNVYSRVVDRLLRNGTTTVAYYASIHLEATKILADIVHSRGQRALVGKVNMLRNCPEYYRETSLQSSLAETEEFIKHVRNLQSSLVMPAVTPRFAPTCPEEQLAALAQLAAKFDCHIQTHLCETKPEGNWVMELFPWAKSYTQVYDSMRLLGEKTVVAHSIWVSAEEVGILAERGTGVAHCPNSNLSLCSGLCDVRALLNAGIKVGLGTDCSGGYSPMILDAVRRCVHVSNALSLDRGSDYCPVTHKEAFKMATLGGARALNMDDKIGNFEIDKDFDALLIDVQAPGSAIDIFAQDTMEMKVDKFVFNGDDRNIQRVYVAGRQVLEGTSSAAVSLGPS</sequence>
<dbReference type="InterPro" id="IPR051607">
    <property type="entry name" value="Metallo-dep_hydrolases"/>
</dbReference>
<evidence type="ECO:0000256" key="10">
    <source>
        <dbReference type="ARBA" id="ARBA00051148"/>
    </source>
</evidence>
<proteinExistence type="inferred from homology"/>
<dbReference type="Pfam" id="PF01979">
    <property type="entry name" value="Amidohydro_1"/>
    <property type="match status" value="1"/>
</dbReference>
<evidence type="ECO:0000259" key="12">
    <source>
        <dbReference type="Pfam" id="PF01979"/>
    </source>
</evidence>
<dbReference type="CTD" id="40528"/>
<reference evidence="14" key="1">
    <citation type="submission" date="2025-08" db="UniProtKB">
        <authorList>
            <consortium name="RefSeq"/>
        </authorList>
    </citation>
    <scope>IDENTIFICATION</scope>
    <source>
        <tissue evidence="14">Whole organism</tissue>
    </source>
</reference>
<dbReference type="OrthoDB" id="194468at2759"/>
<keyword evidence="8" id="KW-0378">Hydrolase</keyword>
<evidence type="ECO:0000256" key="6">
    <source>
        <dbReference type="ARBA" id="ARBA00014514"/>
    </source>
</evidence>
<dbReference type="Proteomes" id="UP000694843">
    <property type="component" value="Unplaced"/>
</dbReference>
<feature type="region of interest" description="Disordered" evidence="11">
    <location>
        <begin position="251"/>
        <end position="273"/>
    </location>
</feature>
<comment type="subcellular location">
    <subcellularLocation>
        <location evidence="2">Nucleus</location>
    </subcellularLocation>
</comment>
<evidence type="ECO:0000313" key="14">
    <source>
        <dbReference type="RefSeq" id="XP_018007798.2"/>
    </source>
</evidence>
<dbReference type="InterPro" id="IPR032466">
    <property type="entry name" value="Metal_Hydrolase"/>
</dbReference>
<dbReference type="GO" id="GO:0005634">
    <property type="term" value="C:nucleus"/>
    <property type="evidence" value="ECO:0007669"/>
    <property type="project" value="UniProtKB-SubCell"/>
</dbReference>
<dbReference type="InterPro" id="IPR009057">
    <property type="entry name" value="Homeodomain-like_sf"/>
</dbReference>
<keyword evidence="7" id="KW-0479">Metal-binding</keyword>
<dbReference type="RefSeq" id="XP_018007798.2">
    <property type="nucleotide sequence ID" value="XM_018152309.2"/>
</dbReference>
<keyword evidence="9" id="KW-0862">Zinc</keyword>
<dbReference type="GO" id="GO:0008892">
    <property type="term" value="F:guanine deaminase activity"/>
    <property type="evidence" value="ECO:0007669"/>
    <property type="project" value="UniProtKB-EC"/>
</dbReference>
<feature type="compositionally biased region" description="Low complexity" evidence="11">
    <location>
        <begin position="251"/>
        <end position="262"/>
    </location>
</feature>
<dbReference type="SUPFAM" id="SSF46689">
    <property type="entry name" value="Homeodomain-like"/>
    <property type="match status" value="2"/>
</dbReference>
<dbReference type="GO" id="GO:0005829">
    <property type="term" value="C:cytosol"/>
    <property type="evidence" value="ECO:0007669"/>
    <property type="project" value="TreeGrafter"/>
</dbReference>
<dbReference type="EC" id="3.5.4.3" evidence="5"/>
<dbReference type="GO" id="GO:0006147">
    <property type="term" value="P:guanine catabolic process"/>
    <property type="evidence" value="ECO:0007669"/>
    <property type="project" value="UniProtKB-UniPathway"/>
</dbReference>
<feature type="compositionally biased region" description="Basic residues" evidence="11">
    <location>
        <begin position="143"/>
        <end position="158"/>
    </location>
</feature>
<evidence type="ECO:0000256" key="2">
    <source>
        <dbReference type="ARBA" id="ARBA00004123"/>
    </source>
</evidence>
<feature type="domain" description="Amidohydrolase-related" evidence="12">
    <location>
        <begin position="678"/>
        <end position="1049"/>
    </location>
</feature>
<comment type="catalytic activity">
    <reaction evidence="10">
        <text>guanine + H2O + H(+) = xanthine + NH4(+)</text>
        <dbReference type="Rhea" id="RHEA:14665"/>
        <dbReference type="ChEBI" id="CHEBI:15377"/>
        <dbReference type="ChEBI" id="CHEBI:15378"/>
        <dbReference type="ChEBI" id="CHEBI:16235"/>
        <dbReference type="ChEBI" id="CHEBI:17712"/>
        <dbReference type="ChEBI" id="CHEBI:28938"/>
        <dbReference type="EC" id="3.5.4.3"/>
    </reaction>
</comment>
<dbReference type="InterPro" id="IPR011059">
    <property type="entry name" value="Metal-dep_hydrolase_composite"/>
</dbReference>
<evidence type="ECO:0000256" key="4">
    <source>
        <dbReference type="ARBA" id="ARBA00006745"/>
    </source>
</evidence>
<dbReference type="NCBIfam" id="TIGR02967">
    <property type="entry name" value="guan_deamin"/>
    <property type="match status" value="1"/>
</dbReference>
<comment type="similarity">
    <text evidence="4">Belongs to the metallo-dependent hydrolases superfamily. ATZ/TRZ family.</text>
</comment>
<evidence type="ECO:0000256" key="3">
    <source>
        <dbReference type="ARBA" id="ARBA00004984"/>
    </source>
</evidence>